<gene>
    <name evidence="1" type="ORF">POPTR_006G209300</name>
</gene>
<organism evidence="1 2">
    <name type="scientific">Populus trichocarpa</name>
    <name type="common">Western balsam poplar</name>
    <name type="synonym">Populus balsamifera subsp. trichocarpa</name>
    <dbReference type="NCBI Taxonomy" id="3694"/>
    <lineage>
        <taxon>Eukaryota</taxon>
        <taxon>Viridiplantae</taxon>
        <taxon>Streptophyta</taxon>
        <taxon>Embryophyta</taxon>
        <taxon>Tracheophyta</taxon>
        <taxon>Spermatophyta</taxon>
        <taxon>Magnoliopsida</taxon>
        <taxon>eudicotyledons</taxon>
        <taxon>Gunneridae</taxon>
        <taxon>Pentapetalae</taxon>
        <taxon>rosids</taxon>
        <taxon>fabids</taxon>
        <taxon>Malpighiales</taxon>
        <taxon>Salicaceae</taxon>
        <taxon>Saliceae</taxon>
        <taxon>Populus</taxon>
    </lineage>
</organism>
<keyword evidence="2" id="KW-1185">Reference proteome</keyword>
<name>A0A2K2A5I7_POPTR</name>
<evidence type="ECO:0000313" key="2">
    <source>
        <dbReference type="Proteomes" id="UP000006729"/>
    </source>
</evidence>
<reference evidence="1 2" key="1">
    <citation type="journal article" date="2006" name="Science">
        <title>The genome of black cottonwood, Populus trichocarpa (Torr. &amp; Gray).</title>
        <authorList>
            <person name="Tuskan G.A."/>
            <person name="Difazio S."/>
            <person name="Jansson S."/>
            <person name="Bohlmann J."/>
            <person name="Grigoriev I."/>
            <person name="Hellsten U."/>
            <person name="Putnam N."/>
            <person name="Ralph S."/>
            <person name="Rombauts S."/>
            <person name="Salamov A."/>
            <person name="Schein J."/>
            <person name="Sterck L."/>
            <person name="Aerts A."/>
            <person name="Bhalerao R.R."/>
            <person name="Bhalerao R.P."/>
            <person name="Blaudez D."/>
            <person name="Boerjan W."/>
            <person name="Brun A."/>
            <person name="Brunner A."/>
            <person name="Busov V."/>
            <person name="Campbell M."/>
            <person name="Carlson J."/>
            <person name="Chalot M."/>
            <person name="Chapman J."/>
            <person name="Chen G.L."/>
            <person name="Cooper D."/>
            <person name="Coutinho P.M."/>
            <person name="Couturier J."/>
            <person name="Covert S."/>
            <person name="Cronk Q."/>
            <person name="Cunningham R."/>
            <person name="Davis J."/>
            <person name="Degroeve S."/>
            <person name="Dejardin A."/>
            <person name="Depamphilis C."/>
            <person name="Detter J."/>
            <person name="Dirks B."/>
            <person name="Dubchak I."/>
            <person name="Duplessis S."/>
            <person name="Ehlting J."/>
            <person name="Ellis B."/>
            <person name="Gendler K."/>
            <person name="Goodstein D."/>
            <person name="Gribskov M."/>
            <person name="Grimwood J."/>
            <person name="Groover A."/>
            <person name="Gunter L."/>
            <person name="Hamberger B."/>
            <person name="Heinze B."/>
            <person name="Helariutta Y."/>
            <person name="Henrissat B."/>
            <person name="Holligan D."/>
            <person name="Holt R."/>
            <person name="Huang W."/>
            <person name="Islam-Faridi N."/>
            <person name="Jones S."/>
            <person name="Jones-Rhoades M."/>
            <person name="Jorgensen R."/>
            <person name="Joshi C."/>
            <person name="Kangasjarvi J."/>
            <person name="Karlsson J."/>
            <person name="Kelleher C."/>
            <person name="Kirkpatrick R."/>
            <person name="Kirst M."/>
            <person name="Kohler A."/>
            <person name="Kalluri U."/>
            <person name="Larimer F."/>
            <person name="Leebens-Mack J."/>
            <person name="Leple J.C."/>
            <person name="Locascio P."/>
            <person name="Lou Y."/>
            <person name="Lucas S."/>
            <person name="Martin F."/>
            <person name="Montanini B."/>
            <person name="Napoli C."/>
            <person name="Nelson D.R."/>
            <person name="Nelson C."/>
            <person name="Nieminen K."/>
            <person name="Nilsson O."/>
            <person name="Pereda V."/>
            <person name="Peter G."/>
            <person name="Philippe R."/>
            <person name="Pilate G."/>
            <person name="Poliakov A."/>
            <person name="Razumovskaya J."/>
            <person name="Richardson P."/>
            <person name="Rinaldi C."/>
            <person name="Ritland K."/>
            <person name="Rouze P."/>
            <person name="Ryaboy D."/>
            <person name="Schmutz J."/>
            <person name="Schrader J."/>
            <person name="Segerman B."/>
            <person name="Shin H."/>
            <person name="Siddiqui A."/>
            <person name="Sterky F."/>
            <person name="Terry A."/>
            <person name="Tsai C.J."/>
            <person name="Uberbacher E."/>
            <person name="Unneberg P."/>
            <person name="Vahala J."/>
            <person name="Wall K."/>
            <person name="Wessler S."/>
            <person name="Yang G."/>
            <person name="Yin T."/>
            <person name="Douglas C."/>
            <person name="Marra M."/>
            <person name="Sandberg G."/>
            <person name="Van de Peer Y."/>
            <person name="Rokhsar D."/>
        </authorList>
    </citation>
    <scope>NUCLEOTIDE SEQUENCE [LARGE SCALE GENOMIC DNA]</scope>
    <source>
        <strain evidence="2">cv. Nisqually</strain>
    </source>
</reference>
<evidence type="ECO:0000313" key="1">
    <source>
        <dbReference type="EMBL" id="PNT32805.1"/>
    </source>
</evidence>
<protein>
    <submittedName>
        <fullName evidence="1">Uncharacterized protein</fullName>
    </submittedName>
</protein>
<sequence>MRTQAWRRRKHLGGHCECFEKQAFEFIIIDLQKLQSLNYIFATQARKAQMGLSTDDLKYEKSVLEFACCDFLTPLSTYRDGKCYEKKA</sequence>
<accession>A0A2K2A5I7</accession>
<dbReference type="EMBL" id="CM009295">
    <property type="protein sequence ID" value="PNT32805.1"/>
    <property type="molecule type" value="Genomic_DNA"/>
</dbReference>
<dbReference type="InParanoid" id="A0A2K2A5I7"/>
<dbReference type="AlphaFoldDB" id="A0A2K2A5I7"/>
<proteinExistence type="predicted"/>
<dbReference type="Proteomes" id="UP000006729">
    <property type="component" value="Chromosome 6"/>
</dbReference>